<dbReference type="GO" id="GO:0000287">
    <property type="term" value="F:magnesium ion binding"/>
    <property type="evidence" value="ECO:0007669"/>
    <property type="project" value="UniProtKB-UniRule"/>
</dbReference>
<dbReference type="InterPro" id="IPR004101">
    <property type="entry name" value="Mur_ligase_C"/>
</dbReference>
<dbReference type="GO" id="GO:0051301">
    <property type="term" value="P:cell division"/>
    <property type="evidence" value="ECO:0007669"/>
    <property type="project" value="UniProtKB-KW"/>
</dbReference>
<dbReference type="PROSITE" id="PS01011">
    <property type="entry name" value="FOLYLPOLYGLU_SYNT_1"/>
    <property type="match status" value="1"/>
</dbReference>
<dbReference type="NCBIfam" id="NF001126">
    <property type="entry name" value="PRK00139.1-4"/>
    <property type="match status" value="1"/>
</dbReference>
<evidence type="ECO:0000256" key="10">
    <source>
        <dbReference type="ARBA" id="ARBA00023306"/>
    </source>
</evidence>
<evidence type="ECO:0000256" key="3">
    <source>
        <dbReference type="ARBA" id="ARBA00022490"/>
    </source>
</evidence>
<dbReference type="GO" id="GO:0005737">
    <property type="term" value="C:cytoplasm"/>
    <property type="evidence" value="ECO:0007669"/>
    <property type="project" value="UniProtKB-SubCell"/>
</dbReference>
<evidence type="ECO:0000256" key="11">
    <source>
        <dbReference type="ARBA" id="ARBA00023316"/>
    </source>
</evidence>
<keyword evidence="10 12" id="KW-0131">Cell cycle</keyword>
<dbReference type="Pfam" id="PF08245">
    <property type="entry name" value="Mur_ligase_M"/>
    <property type="match status" value="1"/>
</dbReference>
<keyword evidence="9 12" id="KW-0573">Peptidoglycan synthesis</keyword>
<feature type="domain" description="Mur ligase C-terminal" evidence="15">
    <location>
        <begin position="327"/>
        <end position="454"/>
    </location>
</feature>
<comment type="pathway">
    <text evidence="1 12 13">Cell wall biogenesis; peptidoglycan biosynthesis.</text>
</comment>
<dbReference type="GO" id="GO:0008765">
    <property type="term" value="F:UDP-N-acetylmuramoylalanyl-D-glutamate-2,6-diaminopimelate ligase activity"/>
    <property type="evidence" value="ECO:0007669"/>
    <property type="project" value="UniProtKB-UniRule"/>
</dbReference>
<dbReference type="NCBIfam" id="NF001124">
    <property type="entry name" value="PRK00139.1-2"/>
    <property type="match status" value="1"/>
</dbReference>
<evidence type="ECO:0000256" key="8">
    <source>
        <dbReference type="ARBA" id="ARBA00022960"/>
    </source>
</evidence>
<dbReference type="HAMAP" id="MF_00208">
    <property type="entry name" value="MurE"/>
    <property type="match status" value="1"/>
</dbReference>
<feature type="binding site" evidence="12">
    <location>
        <begin position="402"/>
        <end position="405"/>
    </location>
    <ligand>
        <name>meso-2,6-diaminopimelate</name>
        <dbReference type="ChEBI" id="CHEBI:57791"/>
    </ligand>
</feature>
<comment type="PTM">
    <text evidence="12">Carboxylation is probably crucial for Mg(2+) binding and, consequently, for the gamma-phosphate positioning of ATP.</text>
</comment>
<keyword evidence="12" id="KW-0460">Magnesium</keyword>
<dbReference type="InterPro" id="IPR000713">
    <property type="entry name" value="Mur_ligase_N"/>
</dbReference>
<reference evidence="17" key="1">
    <citation type="submission" date="2020-12" db="EMBL/GenBank/DDBJ databases">
        <title>Clostridium thailandense sp. nov., a novel acetogenic bacterium isolated from peat land soil in Thailand.</title>
        <authorList>
            <person name="Chaikitkaew S."/>
            <person name="Birkeland N.K."/>
        </authorList>
    </citation>
    <scope>NUCLEOTIDE SEQUENCE</scope>
    <source>
        <strain evidence="17">PL3</strain>
    </source>
</reference>
<dbReference type="GO" id="GO:0004326">
    <property type="term" value="F:tetrahydrofolylpolyglutamate synthase activity"/>
    <property type="evidence" value="ECO:0007669"/>
    <property type="project" value="InterPro"/>
</dbReference>
<evidence type="ECO:0000256" key="7">
    <source>
        <dbReference type="ARBA" id="ARBA00022840"/>
    </source>
</evidence>
<dbReference type="EMBL" id="JAEEGC010000106">
    <property type="protein sequence ID" value="MBV7275015.1"/>
    <property type="molecule type" value="Genomic_DNA"/>
</dbReference>
<gene>
    <name evidence="12" type="primary">murE</name>
    <name evidence="17" type="ORF">I6U48_19125</name>
</gene>
<feature type="binding site" evidence="12">
    <location>
        <position position="456"/>
    </location>
    <ligand>
        <name>meso-2,6-diaminopimelate</name>
        <dbReference type="ChEBI" id="CHEBI:57791"/>
    </ligand>
</feature>
<evidence type="ECO:0000259" key="14">
    <source>
        <dbReference type="Pfam" id="PF01225"/>
    </source>
</evidence>
<comment type="function">
    <text evidence="12">Catalyzes the addition of meso-diaminopimelic acid to the nucleotide precursor UDP-N-acetylmuramoyl-L-alanyl-D-glutamate (UMAG) in the biosynthesis of bacterial cell-wall peptidoglycan.</text>
</comment>
<feature type="short sequence motif" description="Meso-diaminopimelate recognition motif" evidence="12">
    <location>
        <begin position="402"/>
        <end position="405"/>
    </location>
</feature>
<dbReference type="Pfam" id="PF02875">
    <property type="entry name" value="Mur_ligase_C"/>
    <property type="match status" value="1"/>
</dbReference>
<evidence type="ECO:0000256" key="6">
    <source>
        <dbReference type="ARBA" id="ARBA00022741"/>
    </source>
</evidence>
<dbReference type="Proteomes" id="UP000694308">
    <property type="component" value="Unassembled WGS sequence"/>
</dbReference>
<evidence type="ECO:0000259" key="16">
    <source>
        <dbReference type="Pfam" id="PF08245"/>
    </source>
</evidence>
<dbReference type="NCBIfam" id="TIGR01085">
    <property type="entry name" value="murE"/>
    <property type="match status" value="1"/>
</dbReference>
<dbReference type="PANTHER" id="PTHR23135:SF4">
    <property type="entry name" value="UDP-N-ACETYLMURAMOYL-L-ALANYL-D-GLUTAMATE--2,6-DIAMINOPIMELATE LIGASE MURE HOMOLOG, CHLOROPLASTIC"/>
    <property type="match status" value="1"/>
</dbReference>
<comment type="catalytic activity">
    <reaction evidence="12">
        <text>UDP-N-acetyl-alpha-D-muramoyl-L-alanyl-D-glutamate + meso-2,6-diaminopimelate + ATP = UDP-N-acetyl-alpha-D-muramoyl-L-alanyl-gamma-D-glutamyl-meso-2,6-diaminopimelate + ADP + phosphate + H(+)</text>
        <dbReference type="Rhea" id="RHEA:23676"/>
        <dbReference type="ChEBI" id="CHEBI:15378"/>
        <dbReference type="ChEBI" id="CHEBI:30616"/>
        <dbReference type="ChEBI" id="CHEBI:43474"/>
        <dbReference type="ChEBI" id="CHEBI:57791"/>
        <dbReference type="ChEBI" id="CHEBI:83900"/>
        <dbReference type="ChEBI" id="CHEBI:83905"/>
        <dbReference type="ChEBI" id="CHEBI:456216"/>
        <dbReference type="EC" id="6.3.2.13"/>
    </reaction>
</comment>
<evidence type="ECO:0000256" key="9">
    <source>
        <dbReference type="ARBA" id="ARBA00022984"/>
    </source>
</evidence>
<dbReference type="InterPro" id="IPR013221">
    <property type="entry name" value="Mur_ligase_cen"/>
</dbReference>
<keyword evidence="8 12" id="KW-0133">Cell shape</keyword>
<evidence type="ECO:0000256" key="12">
    <source>
        <dbReference type="HAMAP-Rule" id="MF_00208"/>
    </source>
</evidence>
<dbReference type="AlphaFoldDB" id="A0A949WSC5"/>
<dbReference type="InterPro" id="IPR018109">
    <property type="entry name" value="Folylpolyglutamate_synth_CS"/>
</dbReference>
<keyword evidence="11 12" id="KW-0961">Cell wall biogenesis/degradation</keyword>
<sequence>MNLKQILKGINYKVLKGNDDLEIREIQYDSRAVKDGDLFICIEGYATDGHKYINSAYNSGAKAIICSKTVENLPDCTVLMVEDSRKVLALAGANYYAQPASKLKVIGITGTNGKTTSTFMMKSILETAGYKVGLVGTIANYIGDKKVPAHRTTPESLELQNLFKDMVDEGVEYCVMEVSSHSLYLNRVYGIKFSEAIFTNLTQDHLDFHKTFENYYAAKLILFKNTKNSIVNIDDEFGERVYKDSEGNKITYSIDKPADIRANNIHMHSRGVDFDVTYKNQVAHINLNIPGKYNVMNALGSMAACLGEGISMEIVKEGLENMLCVPGRCEIVTKNYNLGYEVIVDYAHTPDGLENILRTAREFTKGKLISVFGCGGDRDNTKRPIMGKIGSELSDLAVITSDNPRSEDPMSIIKEIETGILKDNYIVIENRREAIKKAMELAQKDDVVVVAGKGHEDYQILKDKTIHFDEREVIAEIVKELEK</sequence>
<dbReference type="RefSeq" id="WP_218322071.1">
    <property type="nucleotide sequence ID" value="NZ_JAEEGC010000106.1"/>
</dbReference>
<evidence type="ECO:0000256" key="5">
    <source>
        <dbReference type="ARBA" id="ARBA00022618"/>
    </source>
</evidence>
<evidence type="ECO:0000256" key="1">
    <source>
        <dbReference type="ARBA" id="ARBA00004752"/>
    </source>
</evidence>
<evidence type="ECO:0000313" key="17">
    <source>
        <dbReference type="EMBL" id="MBV7275015.1"/>
    </source>
</evidence>
<accession>A0A949WSC5</accession>
<dbReference type="GO" id="GO:0005524">
    <property type="term" value="F:ATP binding"/>
    <property type="evidence" value="ECO:0007669"/>
    <property type="project" value="UniProtKB-UniRule"/>
</dbReference>
<feature type="binding site" evidence="12">
    <location>
        <position position="452"/>
    </location>
    <ligand>
        <name>meso-2,6-diaminopimelate</name>
        <dbReference type="ChEBI" id="CHEBI:57791"/>
    </ligand>
</feature>
<dbReference type="Pfam" id="PF01225">
    <property type="entry name" value="Mur_ligase"/>
    <property type="match status" value="1"/>
</dbReference>
<comment type="caution">
    <text evidence="17">The sequence shown here is derived from an EMBL/GenBank/DDBJ whole genome shotgun (WGS) entry which is preliminary data.</text>
</comment>
<organism evidence="17 18">
    <name type="scientific">Clostridium thailandense</name>
    <dbReference type="NCBI Taxonomy" id="2794346"/>
    <lineage>
        <taxon>Bacteria</taxon>
        <taxon>Bacillati</taxon>
        <taxon>Bacillota</taxon>
        <taxon>Clostridia</taxon>
        <taxon>Eubacteriales</taxon>
        <taxon>Clostridiaceae</taxon>
        <taxon>Clostridium</taxon>
    </lineage>
</organism>
<dbReference type="GO" id="GO:0071555">
    <property type="term" value="P:cell wall organization"/>
    <property type="evidence" value="ECO:0007669"/>
    <property type="project" value="UniProtKB-KW"/>
</dbReference>
<comment type="cofactor">
    <cofactor evidence="12">
        <name>Mg(2+)</name>
        <dbReference type="ChEBI" id="CHEBI:18420"/>
    </cofactor>
</comment>
<feature type="domain" description="Mur ligase central" evidence="16">
    <location>
        <begin position="108"/>
        <end position="305"/>
    </location>
</feature>
<feature type="binding site" evidence="12">
    <location>
        <position position="378"/>
    </location>
    <ligand>
        <name>meso-2,6-diaminopimelate</name>
        <dbReference type="ChEBI" id="CHEBI:57791"/>
    </ligand>
</feature>
<keyword evidence="3 12" id="KW-0963">Cytoplasm</keyword>
<protein>
    <recommendedName>
        <fullName evidence="12">UDP-N-acetylmuramoyl-L-alanyl-D-glutamate--2,6-diaminopimelate ligase</fullName>
        <ecNumber evidence="12">6.3.2.13</ecNumber>
    </recommendedName>
    <alternativeName>
        <fullName evidence="12">Meso-A2pm-adding enzyme</fullName>
    </alternativeName>
    <alternativeName>
        <fullName evidence="12">Meso-diaminopimelate-adding enzyme</fullName>
    </alternativeName>
    <alternativeName>
        <fullName evidence="12">UDP-MurNAc-L-Ala-D-Glu:meso-diaminopimelate ligase</fullName>
    </alternativeName>
    <alternativeName>
        <fullName evidence="12">UDP-MurNAc-tripeptide synthetase</fullName>
    </alternativeName>
    <alternativeName>
        <fullName evidence="12">UDP-N-acetylmuramyl-tripeptide synthetase</fullName>
    </alternativeName>
</protein>
<proteinExistence type="inferred from homology"/>
<name>A0A949WSC5_9CLOT</name>
<feature type="binding site" evidence="12">
    <location>
        <begin position="152"/>
        <end position="153"/>
    </location>
    <ligand>
        <name>UDP-N-acetyl-alpha-D-muramoyl-L-alanyl-D-glutamate</name>
        <dbReference type="ChEBI" id="CHEBI:83900"/>
    </ligand>
</feature>
<evidence type="ECO:0000256" key="4">
    <source>
        <dbReference type="ARBA" id="ARBA00022598"/>
    </source>
</evidence>
<evidence type="ECO:0000259" key="15">
    <source>
        <dbReference type="Pfam" id="PF02875"/>
    </source>
</evidence>
<feature type="binding site" evidence="12">
    <location>
        <position position="30"/>
    </location>
    <ligand>
        <name>UDP-N-acetyl-alpha-D-muramoyl-L-alanyl-D-glutamate</name>
        <dbReference type="ChEBI" id="CHEBI:83900"/>
    </ligand>
</feature>
<evidence type="ECO:0000256" key="13">
    <source>
        <dbReference type="RuleBase" id="RU004135"/>
    </source>
</evidence>
<dbReference type="EC" id="6.3.2.13" evidence="12"/>
<comment type="similarity">
    <text evidence="2 12">Belongs to the MurCDEF family. MurE subfamily.</text>
</comment>
<comment type="caution">
    <text evidence="12">Lacks conserved residue(s) required for the propagation of feature annotation.</text>
</comment>
<keyword evidence="7 12" id="KW-0067">ATP-binding</keyword>
<keyword evidence="18" id="KW-1185">Reference proteome</keyword>
<dbReference type="GO" id="GO:0009252">
    <property type="term" value="P:peptidoglycan biosynthetic process"/>
    <property type="evidence" value="ECO:0007669"/>
    <property type="project" value="UniProtKB-UniRule"/>
</dbReference>
<keyword evidence="5 12" id="KW-0132">Cell division</keyword>
<evidence type="ECO:0000313" key="18">
    <source>
        <dbReference type="Proteomes" id="UP000694308"/>
    </source>
</evidence>
<dbReference type="GO" id="GO:0008360">
    <property type="term" value="P:regulation of cell shape"/>
    <property type="evidence" value="ECO:0007669"/>
    <property type="project" value="UniProtKB-KW"/>
</dbReference>
<comment type="subcellular location">
    <subcellularLocation>
        <location evidence="12 13">Cytoplasm</location>
    </subcellularLocation>
</comment>
<keyword evidence="6 12" id="KW-0547">Nucleotide-binding</keyword>
<feature type="modified residue" description="N6-carboxylysine" evidence="12">
    <location>
        <position position="219"/>
    </location>
</feature>
<feature type="domain" description="Mur ligase N-terminal catalytic" evidence="14">
    <location>
        <begin position="22"/>
        <end position="89"/>
    </location>
</feature>
<dbReference type="InterPro" id="IPR005761">
    <property type="entry name" value="UDP-N-AcMur-Glu-dNH2Pim_ligase"/>
</dbReference>
<keyword evidence="4 12" id="KW-0436">Ligase</keyword>
<evidence type="ECO:0000256" key="2">
    <source>
        <dbReference type="ARBA" id="ARBA00005898"/>
    </source>
</evidence>
<feature type="binding site" evidence="12">
    <location>
        <position position="187"/>
    </location>
    <ligand>
        <name>UDP-N-acetyl-alpha-D-muramoyl-L-alanyl-D-glutamate</name>
        <dbReference type="ChEBI" id="CHEBI:83900"/>
    </ligand>
</feature>
<feature type="binding site" evidence="12">
    <location>
        <position position="179"/>
    </location>
    <ligand>
        <name>UDP-N-acetyl-alpha-D-muramoyl-L-alanyl-D-glutamate</name>
        <dbReference type="ChEBI" id="CHEBI:83900"/>
    </ligand>
</feature>
<feature type="binding site" evidence="12">
    <location>
        <begin position="110"/>
        <end position="116"/>
    </location>
    <ligand>
        <name>ATP</name>
        <dbReference type="ChEBI" id="CHEBI:30616"/>
    </ligand>
</feature>
<dbReference type="PANTHER" id="PTHR23135">
    <property type="entry name" value="MUR LIGASE FAMILY MEMBER"/>
    <property type="match status" value="1"/>
</dbReference>